<dbReference type="RefSeq" id="WP_317850018.1">
    <property type="nucleotide sequence ID" value="NZ_CP137240.1"/>
</dbReference>
<evidence type="ECO:0000256" key="4">
    <source>
        <dbReference type="ARBA" id="ARBA00022475"/>
    </source>
</evidence>
<evidence type="ECO:0000313" key="8">
    <source>
        <dbReference type="EMBL" id="SPY08099.1"/>
    </source>
</evidence>
<dbReference type="EMBL" id="UATH01000001">
    <property type="protein sequence ID" value="SPY08099.1"/>
    <property type="molecule type" value="Genomic_DNA"/>
</dbReference>
<sequence length="318" mass="35884">MIRRYALMVGILLMLTSIFLLYESGLETDYIIRMRFNRLLTILLGSICVAYSSIIFQTLFGNRILTPSIMGYESLYLLIQVLIQLVGGISALIALGVTGNFLLSAAIMLTYSLILYRWIFPFLKNDAFLLLLFGIVLSLLIITFSQFFQLLISPSEFSIFQGFTYTSFNRAKPNLLLISSITILLVIVLIIKQLPILDVMLLGREQSISLGINHTKKTTEFLLIISVLVAISTSMIGVTAFMGVFISNITYSITNNYRHIHSLTIGFLLSSIFFLTAQLLVEHVFNYKTTVSILINLFCGGFFLMYILYKGKKLNFNA</sequence>
<keyword evidence="7" id="KW-0472">Membrane</keyword>
<keyword evidence="6" id="KW-1133">Transmembrane helix</keyword>
<dbReference type="SUPFAM" id="SSF81345">
    <property type="entry name" value="ABC transporter involved in vitamin B12 uptake, BtuC"/>
    <property type="match status" value="1"/>
</dbReference>
<evidence type="ECO:0000256" key="6">
    <source>
        <dbReference type="ARBA" id="ARBA00022989"/>
    </source>
</evidence>
<protein>
    <submittedName>
        <fullName evidence="8">Iron-hydroxamate transporter permease subunit</fullName>
    </submittedName>
</protein>
<keyword evidence="5" id="KW-0812">Transmembrane</keyword>
<organism evidence="8 9">
    <name type="scientific">Oligella urethralis</name>
    <dbReference type="NCBI Taxonomy" id="90245"/>
    <lineage>
        <taxon>Bacteria</taxon>
        <taxon>Pseudomonadati</taxon>
        <taxon>Pseudomonadota</taxon>
        <taxon>Betaproteobacteria</taxon>
        <taxon>Burkholderiales</taxon>
        <taxon>Alcaligenaceae</taxon>
        <taxon>Oligella</taxon>
    </lineage>
</organism>
<dbReference type="Pfam" id="PF01032">
    <property type="entry name" value="FecCD"/>
    <property type="match status" value="1"/>
</dbReference>
<evidence type="ECO:0000256" key="3">
    <source>
        <dbReference type="ARBA" id="ARBA00022448"/>
    </source>
</evidence>
<dbReference type="Gene3D" id="1.10.3470.10">
    <property type="entry name" value="ABC transporter involved in vitamin B12 uptake, BtuC"/>
    <property type="match status" value="1"/>
</dbReference>
<accession>A0A2X1ULS4</accession>
<dbReference type="InterPro" id="IPR037294">
    <property type="entry name" value="ABC_BtuC-like"/>
</dbReference>
<evidence type="ECO:0000256" key="7">
    <source>
        <dbReference type="ARBA" id="ARBA00023136"/>
    </source>
</evidence>
<dbReference type="GO" id="GO:0022857">
    <property type="term" value="F:transmembrane transporter activity"/>
    <property type="evidence" value="ECO:0007669"/>
    <property type="project" value="InterPro"/>
</dbReference>
<dbReference type="InterPro" id="IPR000522">
    <property type="entry name" value="ABC_transptr_permease_BtuC"/>
</dbReference>
<dbReference type="AlphaFoldDB" id="A0A2X1ULS4"/>
<dbReference type="PANTHER" id="PTHR30472:SF19">
    <property type="entry name" value="PETROBACTIN IMPORT SYSTEM PERMEASE PROTEIN YCLO"/>
    <property type="match status" value="1"/>
</dbReference>
<keyword evidence="3" id="KW-0813">Transport</keyword>
<comment type="similarity">
    <text evidence="2">Belongs to the binding-protein-dependent transport system permease family. FecCD subfamily.</text>
</comment>
<dbReference type="Proteomes" id="UP000250242">
    <property type="component" value="Unassembled WGS sequence"/>
</dbReference>
<reference evidence="8 9" key="1">
    <citation type="submission" date="2018-06" db="EMBL/GenBank/DDBJ databases">
        <authorList>
            <consortium name="Pathogen Informatics"/>
            <person name="Doyle S."/>
        </authorList>
    </citation>
    <scope>NUCLEOTIDE SEQUENCE [LARGE SCALE GENOMIC DNA]</scope>
    <source>
        <strain evidence="8 9">NCTC11009</strain>
    </source>
</reference>
<evidence type="ECO:0000256" key="2">
    <source>
        <dbReference type="ARBA" id="ARBA00007935"/>
    </source>
</evidence>
<gene>
    <name evidence="8" type="ORF">NCTC11009_01316</name>
</gene>
<name>A0A2X1ULS4_9BURK</name>
<comment type="subcellular location">
    <subcellularLocation>
        <location evidence="1">Cell membrane</location>
        <topology evidence="1">Multi-pass membrane protein</topology>
    </subcellularLocation>
</comment>
<evidence type="ECO:0000313" key="9">
    <source>
        <dbReference type="Proteomes" id="UP000250242"/>
    </source>
</evidence>
<keyword evidence="4" id="KW-1003">Cell membrane</keyword>
<evidence type="ECO:0000256" key="5">
    <source>
        <dbReference type="ARBA" id="ARBA00022692"/>
    </source>
</evidence>
<dbReference type="GO" id="GO:0033214">
    <property type="term" value="P:siderophore-iron import into cell"/>
    <property type="evidence" value="ECO:0007669"/>
    <property type="project" value="TreeGrafter"/>
</dbReference>
<dbReference type="PANTHER" id="PTHR30472">
    <property type="entry name" value="FERRIC ENTEROBACTIN TRANSPORT SYSTEM PERMEASE PROTEIN"/>
    <property type="match status" value="1"/>
</dbReference>
<evidence type="ECO:0000256" key="1">
    <source>
        <dbReference type="ARBA" id="ARBA00004651"/>
    </source>
</evidence>
<dbReference type="GO" id="GO:0005886">
    <property type="term" value="C:plasma membrane"/>
    <property type="evidence" value="ECO:0007669"/>
    <property type="project" value="UniProtKB-SubCell"/>
</dbReference>
<proteinExistence type="inferred from homology"/>